<dbReference type="Proteomes" id="UP000233654">
    <property type="component" value="Unassembled WGS sequence"/>
</dbReference>
<proteinExistence type="predicted"/>
<sequence length="416" mass="47191">MPVQKRKGPYSTLPQRDVEHVQVAHLKHRFELAKDSFLAQQVASLTNSALDEHEAKSGTRRVKPGELYVRRGEDDLLLPLLTPRWAEALSEGLSPRTVKRHLELEQYLILQAVDKTTTLEDIWSITDQGELARKSAPKGFEFLPEKPLNAEKMVHVHLKKEAALPPEVLKELVEKLTSDYGTKPGLAEAMVQTAAELRSWCCPLLEELTSGQAVWLVHGTHKSRRTDPRLFTPVVLTLLTPAEQNLTLNHRGEFKKVKMAQLERITAEAWRQDGVLTTLDTQWLLSLSPGLMRELLESYQEQFGILLPTAGTVLDMGRSLTHKTIVIEMFLQGLTAHQIARRIFHTEEAVDAYIKVFDRVLILKYFGMPENLMQRVTGHSIALIKEHLALTEKHFPTKEALMEYLGQRNISLDMTG</sequence>
<accession>A0A2N3G2B2</accession>
<protein>
    <recommendedName>
        <fullName evidence="3">DUF1670 domain-containing protein</fullName>
    </recommendedName>
</protein>
<evidence type="ECO:0008006" key="3">
    <source>
        <dbReference type="Google" id="ProtNLM"/>
    </source>
</evidence>
<gene>
    <name evidence="1" type="ORF">CVT63_08245</name>
</gene>
<dbReference type="InterPro" id="IPR012872">
    <property type="entry name" value="DUF1670"/>
</dbReference>
<name>A0A2N3G2B2_9ACTN</name>
<dbReference type="AlphaFoldDB" id="A0A2N3G2B2"/>
<dbReference type="EMBL" id="PHEX01000117">
    <property type="protein sequence ID" value="PKQ26876.1"/>
    <property type="molecule type" value="Genomic_DNA"/>
</dbReference>
<reference evidence="1 2" key="1">
    <citation type="journal article" date="2017" name="ISME J.">
        <title>Potential for microbial H2 and metal transformations associated with novel bacteria and archaea in deep terrestrial subsurface sediments.</title>
        <authorList>
            <person name="Hernsdorf A.W."/>
            <person name="Amano Y."/>
            <person name="Miyakawa K."/>
            <person name="Ise K."/>
            <person name="Suzuki Y."/>
            <person name="Anantharaman K."/>
            <person name="Probst A."/>
            <person name="Burstein D."/>
            <person name="Thomas B.C."/>
            <person name="Banfield J.F."/>
        </authorList>
    </citation>
    <scope>NUCLEOTIDE SEQUENCE [LARGE SCALE GENOMIC DNA]</scope>
    <source>
        <strain evidence="1">HGW-Actinobacteria-3</strain>
    </source>
</reference>
<comment type="caution">
    <text evidence="1">The sequence shown here is derived from an EMBL/GenBank/DDBJ whole genome shotgun (WGS) entry which is preliminary data.</text>
</comment>
<organism evidence="1 2">
    <name type="scientific">Candidatus Anoxymicrobium japonicum</name>
    <dbReference type="NCBI Taxonomy" id="2013648"/>
    <lineage>
        <taxon>Bacteria</taxon>
        <taxon>Bacillati</taxon>
        <taxon>Actinomycetota</taxon>
        <taxon>Candidatus Geothermincolia</taxon>
        <taxon>Candidatus Geothermincolales</taxon>
        <taxon>Candidatus Anoxymicrobiaceae</taxon>
        <taxon>Candidatus Anoxymicrobium</taxon>
    </lineage>
</organism>
<dbReference type="Pfam" id="PF07900">
    <property type="entry name" value="DUF1670"/>
    <property type="match status" value="1"/>
</dbReference>
<evidence type="ECO:0000313" key="1">
    <source>
        <dbReference type="EMBL" id="PKQ26876.1"/>
    </source>
</evidence>
<evidence type="ECO:0000313" key="2">
    <source>
        <dbReference type="Proteomes" id="UP000233654"/>
    </source>
</evidence>